<dbReference type="Gene3D" id="3.20.20.70">
    <property type="entry name" value="Aldolase class I"/>
    <property type="match status" value="1"/>
</dbReference>
<dbReference type="Proteomes" id="UP000193431">
    <property type="component" value="Chromosome"/>
</dbReference>
<gene>
    <name evidence="9" type="primary">trpF</name>
    <name evidence="11" type="ORF">BST97_08680</name>
</gene>
<evidence type="ECO:0000256" key="6">
    <source>
        <dbReference type="ARBA" id="ARBA00022822"/>
    </source>
</evidence>
<feature type="domain" description="N-(5'phosphoribosyl) anthranilate isomerase (PRAI)" evidence="10">
    <location>
        <begin position="4"/>
        <end position="208"/>
    </location>
</feature>
<protein>
    <recommendedName>
        <fullName evidence="4 9">N-(5'-phosphoribosyl)anthranilate isomerase</fullName>
        <shortName evidence="9">PRAI</shortName>
        <ecNumber evidence="3 9">5.3.1.24</ecNumber>
    </recommendedName>
</protein>
<dbReference type="GO" id="GO:0004640">
    <property type="term" value="F:phosphoribosylanthranilate isomerase activity"/>
    <property type="evidence" value="ECO:0007669"/>
    <property type="project" value="UniProtKB-UniRule"/>
</dbReference>
<dbReference type="InterPro" id="IPR011060">
    <property type="entry name" value="RibuloseP-bd_barrel"/>
</dbReference>
<dbReference type="OrthoDB" id="9786954at2"/>
<evidence type="ECO:0000256" key="7">
    <source>
        <dbReference type="ARBA" id="ARBA00023141"/>
    </source>
</evidence>
<dbReference type="EMBL" id="CP019344">
    <property type="protein sequence ID" value="ARN78069.1"/>
    <property type="molecule type" value="Genomic_DNA"/>
</dbReference>
<evidence type="ECO:0000256" key="4">
    <source>
        <dbReference type="ARBA" id="ARBA00022272"/>
    </source>
</evidence>
<comment type="similarity">
    <text evidence="9">Belongs to the TrpF family.</text>
</comment>
<evidence type="ECO:0000259" key="10">
    <source>
        <dbReference type="Pfam" id="PF00697"/>
    </source>
</evidence>
<keyword evidence="5 9" id="KW-0028">Amino-acid biosynthesis</keyword>
<evidence type="ECO:0000256" key="9">
    <source>
        <dbReference type="HAMAP-Rule" id="MF_00135"/>
    </source>
</evidence>
<dbReference type="STRING" id="331648.BST97_08680"/>
<dbReference type="EC" id="5.3.1.24" evidence="3 9"/>
<evidence type="ECO:0000256" key="8">
    <source>
        <dbReference type="ARBA" id="ARBA00023235"/>
    </source>
</evidence>
<evidence type="ECO:0000256" key="1">
    <source>
        <dbReference type="ARBA" id="ARBA00001164"/>
    </source>
</evidence>
<keyword evidence="12" id="KW-1185">Reference proteome</keyword>
<dbReference type="UniPathway" id="UPA00035">
    <property type="reaction ID" value="UER00042"/>
</dbReference>
<keyword evidence="8 9" id="KW-0413">Isomerase</keyword>
<dbReference type="GO" id="GO:0000162">
    <property type="term" value="P:L-tryptophan biosynthetic process"/>
    <property type="evidence" value="ECO:0007669"/>
    <property type="project" value="UniProtKB-UniRule"/>
</dbReference>
<evidence type="ECO:0000256" key="2">
    <source>
        <dbReference type="ARBA" id="ARBA00004664"/>
    </source>
</evidence>
<dbReference type="Pfam" id="PF00697">
    <property type="entry name" value="PRAI"/>
    <property type="match status" value="1"/>
</dbReference>
<reference evidence="11 12" key="1">
    <citation type="submission" date="2016-11" db="EMBL/GenBank/DDBJ databases">
        <title>Trade-off between light-utilization and light-protection in marine flavobacteria.</title>
        <authorList>
            <person name="Kumagai Y."/>
        </authorList>
    </citation>
    <scope>NUCLEOTIDE SEQUENCE [LARGE SCALE GENOMIC DNA]</scope>
    <source>
        <strain evidence="11 12">JCM 13191</strain>
    </source>
</reference>
<organism evidence="11 12">
    <name type="scientific">Nonlabens spongiae</name>
    <dbReference type="NCBI Taxonomy" id="331648"/>
    <lineage>
        <taxon>Bacteria</taxon>
        <taxon>Pseudomonadati</taxon>
        <taxon>Bacteroidota</taxon>
        <taxon>Flavobacteriia</taxon>
        <taxon>Flavobacteriales</taxon>
        <taxon>Flavobacteriaceae</taxon>
        <taxon>Nonlabens</taxon>
    </lineage>
</organism>
<keyword evidence="6 9" id="KW-0822">Tryptophan biosynthesis</keyword>
<comment type="catalytic activity">
    <reaction evidence="1 9">
        <text>N-(5-phospho-beta-D-ribosyl)anthranilate = 1-(2-carboxyphenylamino)-1-deoxy-D-ribulose 5-phosphate</text>
        <dbReference type="Rhea" id="RHEA:21540"/>
        <dbReference type="ChEBI" id="CHEBI:18277"/>
        <dbReference type="ChEBI" id="CHEBI:58613"/>
        <dbReference type="EC" id="5.3.1.24"/>
    </reaction>
</comment>
<dbReference type="InterPro" id="IPR044643">
    <property type="entry name" value="TrpF_fam"/>
</dbReference>
<dbReference type="SUPFAM" id="SSF51366">
    <property type="entry name" value="Ribulose-phoshate binding barrel"/>
    <property type="match status" value="1"/>
</dbReference>
<dbReference type="InterPro" id="IPR013785">
    <property type="entry name" value="Aldolase_TIM"/>
</dbReference>
<evidence type="ECO:0000256" key="5">
    <source>
        <dbReference type="ARBA" id="ARBA00022605"/>
    </source>
</evidence>
<dbReference type="HAMAP" id="MF_00135">
    <property type="entry name" value="PRAI"/>
    <property type="match status" value="1"/>
</dbReference>
<dbReference type="AlphaFoldDB" id="A0A1W6MKR2"/>
<keyword evidence="7 9" id="KW-0057">Aromatic amino acid biosynthesis</keyword>
<sequence length="212" mass="24283">MIIKVCGMRDTENIERLQQLGVDFMGLIRYSKSKRFVDDSQTAKISQLPLRSGTVGVYVNETFENIIKDIIPLRLDVVQLHGDENVAFAKAILELNIKVFKAFQVDANFDFEILEPWQELAKEYPAKLFFLFDTKSDQYGGSGKKFNWELLDHYKGEVPFLLSGGIKLEDVDRIDAFKHKMFMGVDLNSGFETKPGLKDISELTTFINKLRS</sequence>
<dbReference type="CDD" id="cd00405">
    <property type="entry name" value="PRAI"/>
    <property type="match status" value="1"/>
</dbReference>
<evidence type="ECO:0000313" key="11">
    <source>
        <dbReference type="EMBL" id="ARN78069.1"/>
    </source>
</evidence>
<dbReference type="InterPro" id="IPR001240">
    <property type="entry name" value="PRAI_dom"/>
</dbReference>
<evidence type="ECO:0000313" key="12">
    <source>
        <dbReference type="Proteomes" id="UP000193431"/>
    </source>
</evidence>
<name>A0A1W6MKR2_9FLAO</name>
<comment type="pathway">
    <text evidence="2 9">Amino-acid biosynthesis; L-tryptophan biosynthesis; L-tryptophan from chorismate: step 3/5.</text>
</comment>
<evidence type="ECO:0000256" key="3">
    <source>
        <dbReference type="ARBA" id="ARBA00012572"/>
    </source>
</evidence>
<dbReference type="PANTHER" id="PTHR42894:SF1">
    <property type="entry name" value="N-(5'-PHOSPHORIBOSYL)ANTHRANILATE ISOMERASE"/>
    <property type="match status" value="1"/>
</dbReference>
<proteinExistence type="inferred from homology"/>
<dbReference type="PANTHER" id="PTHR42894">
    <property type="entry name" value="N-(5'-PHOSPHORIBOSYL)ANTHRANILATE ISOMERASE"/>
    <property type="match status" value="1"/>
</dbReference>
<accession>A0A1W6MKR2</accession>